<dbReference type="OrthoDB" id="19039at2759"/>
<feature type="transmembrane region" description="Helical" evidence="12">
    <location>
        <begin position="91"/>
        <end position="109"/>
    </location>
</feature>
<comment type="pathway">
    <text evidence="2">Protein modification; protein glycosylation.</text>
</comment>
<name>A0A0F8CV31_CERFI</name>
<dbReference type="Proteomes" id="UP000034841">
    <property type="component" value="Unassembled WGS sequence"/>
</dbReference>
<feature type="transmembrane region" description="Helical" evidence="12">
    <location>
        <begin position="145"/>
        <end position="161"/>
    </location>
</feature>
<dbReference type="UniPathway" id="UPA00378"/>
<comment type="function">
    <text evidence="10">Mannosyltransferase that operates in the biosynthetic pathway of dolichol-linked oligosaccharides, the glycan precursors employed in protein asparagine (N)-glycosylation. The assembly of dolichol-linked oligosaccharides begins on the cytosolic side of the endoplasmic reticulum membrane and finishes in its lumen. The sequential addition of sugars to dolichol pyrophosphate produces dolichol-linked oligosaccharides containing fourteen sugars, including two GlcNAcs, nine mannoses and three glucoses. Once assembled, the oligosaccharide is transferred from the lipid to nascent proteins by oligosaccharyltransferases. In the lumen of the endoplasmic reticulum, adds the eighth mannose residue in an alpha-1,6 linkage onto Man(7)GlcNAc(2)-PP-dolichol to produce Man(8)GlcNAc(2)-PP-dolichol.</text>
</comment>
<accession>A0A0F8CV31</accession>
<keyword evidence="5 13" id="KW-0808">Transferase</keyword>
<feature type="transmembrane region" description="Helical" evidence="12">
    <location>
        <begin position="208"/>
        <end position="227"/>
    </location>
</feature>
<dbReference type="PANTHER" id="PTHR22760">
    <property type="entry name" value="GLYCOSYLTRANSFERASE"/>
    <property type="match status" value="1"/>
</dbReference>
<evidence type="ECO:0000256" key="12">
    <source>
        <dbReference type="RuleBase" id="RU363075"/>
    </source>
</evidence>
<dbReference type="GO" id="GO:0052917">
    <property type="term" value="F:dol-P-Man:Man(7)GlcNAc(2)-PP-Dol alpha-1,6-mannosyltransferase activity"/>
    <property type="evidence" value="ECO:0007669"/>
    <property type="project" value="UniProtKB-EC"/>
</dbReference>
<evidence type="ECO:0000256" key="2">
    <source>
        <dbReference type="ARBA" id="ARBA00004922"/>
    </source>
</evidence>
<keyword evidence="9 12" id="KW-0472">Membrane</keyword>
<evidence type="ECO:0000313" key="13">
    <source>
        <dbReference type="EMBL" id="KKF94532.1"/>
    </source>
</evidence>
<dbReference type="InterPro" id="IPR005599">
    <property type="entry name" value="GPI_mannosylTrfase"/>
</dbReference>
<dbReference type="GO" id="GO:0005789">
    <property type="term" value="C:endoplasmic reticulum membrane"/>
    <property type="evidence" value="ECO:0007669"/>
    <property type="project" value="UniProtKB-SubCell"/>
</dbReference>
<dbReference type="GO" id="GO:0006488">
    <property type="term" value="P:dolichol-linked oligosaccharide biosynthetic process"/>
    <property type="evidence" value="ECO:0007669"/>
    <property type="project" value="EnsemblFungi"/>
</dbReference>
<reference evidence="13 14" key="1">
    <citation type="submission" date="2015-04" db="EMBL/GenBank/DDBJ databases">
        <title>Genome sequence of Ceratocystis platani, a major pathogen of plane trees.</title>
        <authorList>
            <person name="Belbahri L."/>
        </authorList>
    </citation>
    <scope>NUCLEOTIDE SEQUENCE [LARGE SCALE GENOMIC DNA]</scope>
    <source>
        <strain evidence="13 14">CFO</strain>
    </source>
</reference>
<feature type="transmembrane region" description="Helical" evidence="12">
    <location>
        <begin position="67"/>
        <end position="85"/>
    </location>
</feature>
<keyword evidence="8 12" id="KW-1133">Transmembrane helix</keyword>
<evidence type="ECO:0000256" key="11">
    <source>
        <dbReference type="ARBA" id="ARBA00048899"/>
    </source>
</evidence>
<evidence type="ECO:0000256" key="7">
    <source>
        <dbReference type="ARBA" id="ARBA00022824"/>
    </source>
</evidence>
<keyword evidence="7 12" id="KW-0256">Endoplasmic reticulum</keyword>
<feature type="transmembrane region" description="Helical" evidence="12">
    <location>
        <begin position="348"/>
        <end position="374"/>
    </location>
</feature>
<comment type="caution">
    <text evidence="13">The sequence shown here is derived from an EMBL/GenBank/DDBJ whole genome shotgun (WGS) entry which is preliminary data.</text>
</comment>
<protein>
    <recommendedName>
        <fullName evidence="12">Mannosyltransferase</fullName>
        <ecNumber evidence="12">2.4.1.-</ecNumber>
    </recommendedName>
</protein>
<dbReference type="EC" id="2.4.1.-" evidence="12"/>
<comment type="catalytic activity">
    <reaction evidence="11">
        <text>an alpha-D-Man-(1-&gt;2)-alpha-D-Man-(1-&gt;2)-alpha-D-Man-(1-&gt;3)-[alpha-D-Man-(1-&gt;2)-alpha-D-Man-(1-&gt;3)-alpha-D-Man-(1-&gt;6)]-beta-D-Man-(1-&gt;4)-beta-D-GlcNAc-(1-&gt;4)-alpha-D-GlcNAc-diphospho-di-trans,poly-cis-dolichol + a di-trans,poly-cis-dolichyl beta-D-mannosyl phosphate = an alpha-D-Man-(1-&gt;2)-alpha-D-Man-(1-&gt;2)-alpha-D-Man-(1-&gt;3)-[alpha-D-Man-(1-&gt;2)-alpha-D-Man-(1-&gt;3)-[alpha-D-Man-(1-&gt;6)]-alpha-D-Man-(1-&gt;6)]-beta-D-Man-(1-&gt;4)-beta-D-GlcNAc-(1-&gt;4)-alpha-D-GlcNAc-diphospho-di-trans,poly-cis-dolichol + a di-trans,poly-cis-dolichyl phosphate + H(+)</text>
        <dbReference type="Rhea" id="RHEA:29535"/>
        <dbReference type="Rhea" id="RHEA-COMP:19498"/>
        <dbReference type="Rhea" id="RHEA-COMP:19501"/>
        <dbReference type="Rhea" id="RHEA-COMP:19518"/>
        <dbReference type="Rhea" id="RHEA-COMP:19519"/>
        <dbReference type="ChEBI" id="CHEBI:15378"/>
        <dbReference type="ChEBI" id="CHEBI:57683"/>
        <dbReference type="ChEBI" id="CHEBI:58211"/>
        <dbReference type="ChEBI" id="CHEBI:132517"/>
        <dbReference type="ChEBI" id="CHEBI:132519"/>
        <dbReference type="EC" id="2.4.1.260"/>
    </reaction>
    <physiologicalReaction direction="left-to-right" evidence="11">
        <dbReference type="Rhea" id="RHEA:29536"/>
    </physiologicalReaction>
</comment>
<evidence type="ECO:0000256" key="6">
    <source>
        <dbReference type="ARBA" id="ARBA00022692"/>
    </source>
</evidence>
<evidence type="ECO:0000256" key="10">
    <source>
        <dbReference type="ARBA" id="ARBA00044721"/>
    </source>
</evidence>
<comment type="similarity">
    <text evidence="3 12">Belongs to the glycosyltransferase 22 family.</text>
</comment>
<dbReference type="Pfam" id="PF03901">
    <property type="entry name" value="Glyco_transf_22"/>
    <property type="match status" value="1"/>
</dbReference>
<evidence type="ECO:0000256" key="1">
    <source>
        <dbReference type="ARBA" id="ARBA00004477"/>
    </source>
</evidence>
<feature type="transmembrane region" description="Helical" evidence="12">
    <location>
        <begin position="173"/>
        <end position="202"/>
    </location>
</feature>
<evidence type="ECO:0000256" key="9">
    <source>
        <dbReference type="ARBA" id="ARBA00023136"/>
    </source>
</evidence>
<comment type="subcellular location">
    <subcellularLocation>
        <location evidence="1 12">Endoplasmic reticulum membrane</location>
        <topology evidence="1 12">Multi-pass membrane protein</topology>
    </subcellularLocation>
</comment>
<feature type="transmembrane region" description="Helical" evidence="12">
    <location>
        <begin position="319"/>
        <end position="341"/>
    </location>
</feature>
<organism evidence="13 14">
    <name type="scientific">Ceratocystis fimbriata f. sp. platani</name>
    <dbReference type="NCBI Taxonomy" id="88771"/>
    <lineage>
        <taxon>Eukaryota</taxon>
        <taxon>Fungi</taxon>
        <taxon>Dikarya</taxon>
        <taxon>Ascomycota</taxon>
        <taxon>Pezizomycotina</taxon>
        <taxon>Sordariomycetes</taxon>
        <taxon>Hypocreomycetidae</taxon>
        <taxon>Microascales</taxon>
        <taxon>Ceratocystidaceae</taxon>
        <taxon>Ceratocystis</taxon>
    </lineage>
</organism>
<gene>
    <name evidence="13" type="primary">ALG12</name>
    <name evidence="13" type="ORF">CFO_g3111</name>
</gene>
<sequence>MKLYEWTLPLAVMAHLLVAPYTKVEESFNMQATHDILVYGVPQSFVAERLGAFYDHMSFPGAVPRSFIGSLLLASFSQPLIVLFGFRYAQILVRAVLGLANAACLIYYGRRLSVAFGESTGMWYVLLQAAQFHVMFYASRLLPNMFAFGLTTLAFGLLLPDKKGLQSAPRRRLALCLIVFAGVIFRAELAILLATQCFWLLIMDNVQLWSLVKPIAISAIVALVVSVPVDSYFWQKPVWPELWAFYFNAIQGSSSLWGTSPWWYYYVSALPRLLLNPLAATVLAPYALSRPATSRPARAITIPALLFVAIYSLQPHKEARFIIYIVPPLTAIAAMGAAALFDRRAKSIWYTIFAAGLCLSVLLSAVASVSMLFVSSLNYPGGDALAALYKLARDDPYAPAKPLVHTNVLSCMTGVTRFGENPRGIPMNEMPMYGLMFDKTEDERLRNNALFWDRFDYILTEVDTTPPGHWDLMAVVRGYGGVEVLKPGMPEDAGHEVVGKGELVSLIREWVRDKTGGWWIGPRMVDKINILRRAPGTRGIWQEP</sequence>
<evidence type="ECO:0000313" key="14">
    <source>
        <dbReference type="Proteomes" id="UP000034841"/>
    </source>
</evidence>
<dbReference type="AlphaFoldDB" id="A0A0F8CV31"/>
<keyword evidence="4 12" id="KW-0328">Glycosyltransferase</keyword>
<evidence type="ECO:0000256" key="3">
    <source>
        <dbReference type="ARBA" id="ARBA00007063"/>
    </source>
</evidence>
<evidence type="ECO:0000256" key="8">
    <source>
        <dbReference type="ARBA" id="ARBA00022989"/>
    </source>
</evidence>
<evidence type="ECO:0000256" key="4">
    <source>
        <dbReference type="ARBA" id="ARBA00022676"/>
    </source>
</evidence>
<proteinExistence type="inferred from homology"/>
<keyword evidence="14" id="KW-1185">Reference proteome</keyword>
<feature type="transmembrane region" description="Helical" evidence="12">
    <location>
        <begin position="239"/>
        <end position="257"/>
    </location>
</feature>
<dbReference type="PANTHER" id="PTHR22760:SF1">
    <property type="entry name" value="DOL-P-MAN:MAN(7)GLCNAC(2)-PP-DOL ALPHA-1,6-MANNOSYLTRANSFERASE"/>
    <property type="match status" value="1"/>
</dbReference>
<evidence type="ECO:0000256" key="5">
    <source>
        <dbReference type="ARBA" id="ARBA00022679"/>
    </source>
</evidence>
<dbReference type="EMBL" id="LBBL01000152">
    <property type="protein sequence ID" value="KKF94532.1"/>
    <property type="molecule type" value="Genomic_DNA"/>
</dbReference>
<keyword evidence="6 12" id="KW-0812">Transmembrane</keyword>